<keyword evidence="1" id="KW-0732">Signal</keyword>
<keyword evidence="3" id="KW-1185">Reference proteome</keyword>
<organism evidence="2 3">
    <name type="scientific">Parachaetomium inaequale</name>
    <dbReference type="NCBI Taxonomy" id="2588326"/>
    <lineage>
        <taxon>Eukaryota</taxon>
        <taxon>Fungi</taxon>
        <taxon>Dikarya</taxon>
        <taxon>Ascomycota</taxon>
        <taxon>Pezizomycotina</taxon>
        <taxon>Sordariomycetes</taxon>
        <taxon>Sordariomycetidae</taxon>
        <taxon>Sordariales</taxon>
        <taxon>Chaetomiaceae</taxon>
        <taxon>Parachaetomium</taxon>
    </lineage>
</organism>
<evidence type="ECO:0000313" key="2">
    <source>
        <dbReference type="EMBL" id="KAK4038077.1"/>
    </source>
</evidence>
<dbReference type="AlphaFoldDB" id="A0AAN6SPQ5"/>
<dbReference type="InterPro" id="IPR024079">
    <property type="entry name" value="MetalloPept_cat_dom_sf"/>
</dbReference>
<dbReference type="EMBL" id="MU854440">
    <property type="protein sequence ID" value="KAK4038077.1"/>
    <property type="molecule type" value="Genomic_DNA"/>
</dbReference>
<proteinExistence type="predicted"/>
<comment type="caution">
    <text evidence="2">The sequence shown here is derived from an EMBL/GenBank/DDBJ whole genome shotgun (WGS) entry which is preliminary data.</text>
</comment>
<gene>
    <name evidence="2" type="ORF">C8A01DRAFT_48254</name>
</gene>
<feature type="chain" id="PRO_5042828646" description="Lysine-specific metallo-endopeptidase domain-containing protein" evidence="1">
    <location>
        <begin position="24"/>
        <end position="372"/>
    </location>
</feature>
<dbReference type="Gene3D" id="3.40.390.10">
    <property type="entry name" value="Collagenase (Catalytic Domain)"/>
    <property type="match status" value="1"/>
</dbReference>
<evidence type="ECO:0000256" key="1">
    <source>
        <dbReference type="SAM" id="SignalP"/>
    </source>
</evidence>
<evidence type="ECO:0000313" key="3">
    <source>
        <dbReference type="Proteomes" id="UP001303115"/>
    </source>
</evidence>
<dbReference type="Proteomes" id="UP001303115">
    <property type="component" value="Unassembled WGS sequence"/>
</dbReference>
<feature type="signal peptide" evidence="1">
    <location>
        <begin position="1"/>
        <end position="23"/>
    </location>
</feature>
<reference evidence="3" key="1">
    <citation type="journal article" date="2023" name="Mol. Phylogenet. Evol.">
        <title>Genome-scale phylogeny and comparative genomics of the fungal order Sordariales.</title>
        <authorList>
            <person name="Hensen N."/>
            <person name="Bonometti L."/>
            <person name="Westerberg I."/>
            <person name="Brannstrom I.O."/>
            <person name="Guillou S."/>
            <person name="Cros-Aarteil S."/>
            <person name="Calhoun S."/>
            <person name="Haridas S."/>
            <person name="Kuo A."/>
            <person name="Mondo S."/>
            <person name="Pangilinan J."/>
            <person name="Riley R."/>
            <person name="LaButti K."/>
            <person name="Andreopoulos B."/>
            <person name="Lipzen A."/>
            <person name="Chen C."/>
            <person name="Yan M."/>
            <person name="Daum C."/>
            <person name="Ng V."/>
            <person name="Clum A."/>
            <person name="Steindorff A."/>
            <person name="Ohm R.A."/>
            <person name="Martin F."/>
            <person name="Silar P."/>
            <person name="Natvig D.O."/>
            <person name="Lalanne C."/>
            <person name="Gautier V."/>
            <person name="Ament-Velasquez S.L."/>
            <person name="Kruys A."/>
            <person name="Hutchinson M.I."/>
            <person name="Powell A.J."/>
            <person name="Barry K."/>
            <person name="Miller A.N."/>
            <person name="Grigoriev I.V."/>
            <person name="Debuchy R."/>
            <person name="Gladieux P."/>
            <person name="Hiltunen Thoren M."/>
            <person name="Johannesson H."/>
        </authorList>
    </citation>
    <scope>NUCLEOTIDE SEQUENCE [LARGE SCALE GENOMIC DNA]</scope>
    <source>
        <strain evidence="3">CBS 284.82</strain>
    </source>
</reference>
<sequence length="372" mass="41622">MAKHSFFLGLVTGLLALLPCTIAVEITDLFTVQPGARDGGCDDRAAVLDQWLSEGIDSIDVALNAIDEYRQDPRVRRAMSVIFGIPIPEGPGGPTPEHALNIETVRGYIAHVGNFYNHVQVNGGSMYDRAEYWLFCHSTFLALHDPTDPASDYMGKEMLNQTNDPIRIMDVQKYKDKLAEDKKNKPWWSGDLTDLNGYFFAENGSNYCYPTPGEYDLGITAAIQHLEQGANGQAETRGEIASVIICPYSFDESPQPDSYRDANDLIARRTNLAKAVPKSATLLHEAFHAILRTAFLSGMDEKYDIADCLRLAGRNPSAARKNPENYVFFIAHMYHMRGGEDGDEPWSIRTQWDFDFPRTGRRVYGAVETHQT</sequence>
<name>A0AAN6SPQ5_9PEZI</name>
<accession>A0AAN6SPQ5</accession>
<dbReference type="GO" id="GO:0008237">
    <property type="term" value="F:metallopeptidase activity"/>
    <property type="evidence" value="ECO:0007669"/>
    <property type="project" value="InterPro"/>
</dbReference>
<evidence type="ECO:0008006" key="4">
    <source>
        <dbReference type="Google" id="ProtNLM"/>
    </source>
</evidence>
<protein>
    <recommendedName>
        <fullName evidence="4">Lysine-specific metallo-endopeptidase domain-containing protein</fullName>
    </recommendedName>
</protein>
<dbReference type="SUPFAM" id="SSF55486">
    <property type="entry name" value="Metalloproteases ('zincins'), catalytic domain"/>
    <property type="match status" value="1"/>
</dbReference>